<keyword evidence="1" id="KW-0732">Signal</keyword>
<dbReference type="RefSeq" id="WP_039951918.1">
    <property type="nucleotide sequence ID" value="NZ_CP009618.1"/>
</dbReference>
<evidence type="ECO:0000313" key="2">
    <source>
        <dbReference type="EMBL" id="AIW20609.1"/>
    </source>
</evidence>
<protein>
    <submittedName>
        <fullName evidence="2">Uncharacterized protein</fullName>
    </submittedName>
</protein>
<name>A0AAN0SDL4_9VIBR</name>
<dbReference type="KEGG" id="vcy:IX92_16210"/>
<dbReference type="AlphaFoldDB" id="A0AAN0SDL4"/>
<proteinExistence type="predicted"/>
<reference evidence="2 3" key="1">
    <citation type="submission" date="2014-10" db="EMBL/GenBank/DDBJ databases">
        <title>The Complete Genome Sequence for the Shellfish Pathogen Vibrio coralliilyticus RE98 Isolated from a Shellfish Hatchery.</title>
        <authorList>
            <person name="Richards G.P."/>
            <person name="Bono J.L."/>
            <person name="Watson M.A."/>
            <person name="Needleman D.S."/>
        </authorList>
    </citation>
    <scope>NUCLEOTIDE SEQUENCE [LARGE SCALE GENOMIC DNA]</scope>
    <source>
        <strain evidence="2 3">RE98</strain>
    </source>
</reference>
<feature type="signal peptide" evidence="1">
    <location>
        <begin position="1"/>
        <end position="22"/>
    </location>
</feature>
<organism evidence="2 3">
    <name type="scientific">Vibrio coralliilyticus</name>
    <dbReference type="NCBI Taxonomy" id="190893"/>
    <lineage>
        <taxon>Bacteria</taxon>
        <taxon>Pseudomonadati</taxon>
        <taxon>Pseudomonadota</taxon>
        <taxon>Gammaproteobacteria</taxon>
        <taxon>Vibrionales</taxon>
        <taxon>Vibrionaceae</taxon>
        <taxon>Vibrio</taxon>
    </lineage>
</organism>
<sequence>MKALYPMVLLSLTLGASMATHACSYDGQFNNPFTESFPGSLDIAMATQDALAKNYLESVETLEGKQGLRRASWWLKLIAKKQQVELRSVSYIYLIDSHLWTKVSPDQNIEIHVSPVSAKPSSVMLMSEAALQALVQGKVNIGKAVELGIVHFTS</sequence>
<evidence type="ECO:0000256" key="1">
    <source>
        <dbReference type="SAM" id="SignalP"/>
    </source>
</evidence>
<dbReference type="EMBL" id="CP009618">
    <property type="protein sequence ID" value="AIW20609.1"/>
    <property type="molecule type" value="Genomic_DNA"/>
</dbReference>
<keyword evidence="3" id="KW-1185">Reference proteome</keyword>
<evidence type="ECO:0000313" key="3">
    <source>
        <dbReference type="Proteomes" id="UP000030081"/>
    </source>
</evidence>
<feature type="chain" id="PRO_5042876816" evidence="1">
    <location>
        <begin position="23"/>
        <end position="154"/>
    </location>
</feature>
<accession>A0AAN0SDL4</accession>
<gene>
    <name evidence="2" type="ORF">IX92_16210</name>
</gene>
<dbReference type="Proteomes" id="UP000030081">
    <property type="component" value="Chromosome 2"/>
</dbReference>